<evidence type="ECO:0000256" key="1">
    <source>
        <dbReference type="SAM" id="Coils"/>
    </source>
</evidence>
<reference evidence="5" key="1">
    <citation type="submission" date="2017-04" db="EMBL/GenBank/DDBJ databases">
        <title>Function of individual gut microbiota members based on whole genome sequencing of pure cultures obtained from chicken caecum.</title>
        <authorList>
            <person name="Medvecky M."/>
            <person name="Cejkova D."/>
            <person name="Polansky O."/>
            <person name="Karasova D."/>
            <person name="Kubasova T."/>
            <person name="Cizek A."/>
            <person name="Rychlik I."/>
        </authorList>
    </citation>
    <scope>NUCLEOTIDE SEQUENCE [LARGE SCALE GENOMIC DNA]</scope>
    <source>
        <strain evidence="5">An5</strain>
    </source>
</reference>
<feature type="domain" description="CT398-like coiled coil hairpin" evidence="3">
    <location>
        <begin position="10"/>
        <end position="185"/>
    </location>
</feature>
<sequence>MNDGARLLKLQETDLELQRLRLELSKLPELIGLQRLRKHLARAREEMLKVKGARKDIETDLSDLADEEAYYREQVEGAQAKAARLTDYREVQDLEIELSNLAKALDKVAFDQREREGALERVLEREAKGTTAIDRLEGQVKAQAVRAREVATDIQERIAAAQAERERLHAALGEELQRAYEQAAASFKGLGVEALRDDTPTLCRTKLMESSLDEVKRGGQITECPYCHRILVVDADDEGDAS</sequence>
<dbReference type="Gene3D" id="1.10.287.1490">
    <property type="match status" value="1"/>
</dbReference>
<dbReference type="EMBL" id="NFIE01000005">
    <property type="protein sequence ID" value="OUN89163.1"/>
    <property type="molecule type" value="Genomic_DNA"/>
</dbReference>
<dbReference type="InterPro" id="IPR003743">
    <property type="entry name" value="Zf-RING_7"/>
</dbReference>
<organism evidence="4 5">
    <name type="scientific">[Collinsella] massiliensis</name>
    <dbReference type="NCBI Taxonomy" id="1232426"/>
    <lineage>
        <taxon>Bacteria</taxon>
        <taxon>Bacillati</taxon>
        <taxon>Actinomycetota</taxon>
        <taxon>Coriobacteriia</taxon>
        <taxon>Coriobacteriales</taxon>
        <taxon>Coriobacteriaceae</taxon>
        <taxon>Enorma</taxon>
    </lineage>
</organism>
<evidence type="ECO:0000259" key="3">
    <source>
        <dbReference type="Pfam" id="PF24481"/>
    </source>
</evidence>
<feature type="coiled-coil region" evidence="1">
    <location>
        <begin position="144"/>
        <end position="171"/>
    </location>
</feature>
<gene>
    <name evidence="4" type="ORF">B5G02_02810</name>
</gene>
<accession>A0A1Y3XUD4</accession>
<evidence type="ECO:0000313" key="4">
    <source>
        <dbReference type="EMBL" id="OUN89163.1"/>
    </source>
</evidence>
<keyword evidence="5" id="KW-1185">Reference proteome</keyword>
<dbReference type="Proteomes" id="UP000195781">
    <property type="component" value="Unassembled WGS sequence"/>
</dbReference>
<keyword evidence="1" id="KW-0175">Coiled coil</keyword>
<dbReference type="AlphaFoldDB" id="A0A1Y3XUD4"/>
<proteinExistence type="predicted"/>
<comment type="caution">
    <text evidence="4">The sequence shown here is derived from an EMBL/GenBank/DDBJ whole genome shotgun (WGS) entry which is preliminary data.</text>
</comment>
<dbReference type="OrthoDB" id="9795058at2"/>
<evidence type="ECO:0000313" key="5">
    <source>
        <dbReference type="Proteomes" id="UP000195781"/>
    </source>
</evidence>
<dbReference type="Pfam" id="PF02591">
    <property type="entry name" value="Zn_ribbon_9"/>
    <property type="match status" value="1"/>
</dbReference>
<protein>
    <submittedName>
        <fullName evidence="4">Uncharacterized protein</fullName>
    </submittedName>
</protein>
<dbReference type="InterPro" id="IPR056003">
    <property type="entry name" value="CT398_CC_hairpin"/>
</dbReference>
<dbReference type="RefSeq" id="WP_094335102.1">
    <property type="nucleotide sequence ID" value="NZ_NFIE01000005.1"/>
</dbReference>
<evidence type="ECO:0000259" key="2">
    <source>
        <dbReference type="Pfam" id="PF02591"/>
    </source>
</evidence>
<dbReference type="Pfam" id="PF24481">
    <property type="entry name" value="CT398_CC"/>
    <property type="match status" value="1"/>
</dbReference>
<feature type="domain" description="C4-type zinc ribbon" evidence="2">
    <location>
        <begin position="203"/>
        <end position="231"/>
    </location>
</feature>
<name>A0A1Y3XUD4_9ACTN</name>